<dbReference type="EMBL" id="CP002772">
    <property type="protein sequence ID" value="AEG17395.1"/>
    <property type="molecule type" value="Genomic_DNA"/>
</dbReference>
<keyword evidence="1" id="KW-0472">Membrane</keyword>
<reference evidence="2 3" key="1">
    <citation type="journal article" date="2014" name="Int. J. Syst. Evol. Microbiol.">
        <title>Methanobacterium paludis sp. nov. and a novel strain of Methanobacterium lacus isolated from northern peatlands.</title>
        <authorList>
            <person name="Cadillo-Quiroz H."/>
            <person name="Brauer S.L."/>
            <person name="Goodson N."/>
            <person name="Yavitt J.B."/>
            <person name="Zinder S.H."/>
        </authorList>
    </citation>
    <scope>NUCLEOTIDE SEQUENCE [LARGE SCALE GENOMIC DNA]</scope>
    <source>
        <strain evidence="3">DSM 25820 / JCM 18151 / SWAN1</strain>
    </source>
</reference>
<organism evidence="2 3">
    <name type="scientific">Methanobacterium paludis (strain DSM 25820 / JCM 18151 / SWAN1)</name>
    <dbReference type="NCBI Taxonomy" id="868131"/>
    <lineage>
        <taxon>Archaea</taxon>
        <taxon>Methanobacteriati</taxon>
        <taxon>Methanobacteriota</taxon>
        <taxon>Methanomada group</taxon>
        <taxon>Methanobacteria</taxon>
        <taxon>Methanobacteriales</taxon>
        <taxon>Methanobacteriaceae</taxon>
        <taxon>Methanobacterium</taxon>
    </lineage>
</organism>
<evidence type="ECO:0000313" key="2">
    <source>
        <dbReference type="EMBL" id="AEG17395.1"/>
    </source>
</evidence>
<dbReference type="GeneID" id="10667836"/>
<dbReference type="RefSeq" id="WP_013824897.1">
    <property type="nucleotide sequence ID" value="NC_015574.1"/>
</dbReference>
<dbReference type="OrthoDB" id="69499at2157"/>
<name>F6D332_METPW</name>
<keyword evidence="1" id="KW-1133">Transmembrane helix</keyword>
<gene>
    <name evidence="2" type="ordered locus">MSWAN_0352</name>
</gene>
<evidence type="ECO:0000256" key="1">
    <source>
        <dbReference type="SAM" id="Phobius"/>
    </source>
</evidence>
<dbReference type="eggNOG" id="arCOG12008">
    <property type="taxonomic scope" value="Archaea"/>
</dbReference>
<feature type="transmembrane region" description="Helical" evidence="1">
    <location>
        <begin position="65"/>
        <end position="90"/>
    </location>
</feature>
<accession>F6D332</accession>
<feature type="transmembrane region" description="Helical" evidence="1">
    <location>
        <begin position="37"/>
        <end position="59"/>
    </location>
</feature>
<keyword evidence="3" id="KW-1185">Reference proteome</keyword>
<dbReference type="STRING" id="868131.MSWAN_0352"/>
<keyword evidence="1" id="KW-0812">Transmembrane</keyword>
<evidence type="ECO:0000313" key="3">
    <source>
        <dbReference type="Proteomes" id="UP000009231"/>
    </source>
</evidence>
<dbReference type="AlphaFoldDB" id="F6D332"/>
<dbReference type="KEGG" id="mew:MSWAN_0352"/>
<proteinExistence type="predicted"/>
<protein>
    <submittedName>
        <fullName evidence="2">Uncharacterized protein</fullName>
    </submittedName>
</protein>
<dbReference type="Proteomes" id="UP000009231">
    <property type="component" value="Chromosome"/>
</dbReference>
<dbReference type="HOGENOM" id="CLU_1912356_0_0_2"/>
<sequence>MDINVLIPAFMVISVAGSSLSIAAYSAFNERTNDKKLLLIIASFFAFAFLVVLILSFLTLENLSFYQYIFSLTFYALIFLAVLSIIGFIFHRLQFERNTQHDELIEAIDIVKINKDGLYSSISLFESEASQEAKKIDESN</sequence>
<feature type="transmembrane region" description="Helical" evidence="1">
    <location>
        <begin position="6"/>
        <end position="25"/>
    </location>
</feature>